<name>A0A6L6J5D1_9RHOB</name>
<dbReference type="Pfam" id="PF04851">
    <property type="entry name" value="ResIII"/>
    <property type="match status" value="1"/>
</dbReference>
<feature type="domain" description="Type III restriction enzyme C-terminal endonuclease" evidence="2">
    <location>
        <begin position="910"/>
        <end position="1019"/>
    </location>
</feature>
<keyword evidence="3" id="KW-0378">Hydrolase</keyword>
<dbReference type="InterPro" id="IPR006935">
    <property type="entry name" value="Helicase/UvrB_N"/>
</dbReference>
<protein>
    <submittedName>
        <fullName evidence="3">Restriction endonuclease subunit R</fullName>
    </submittedName>
</protein>
<dbReference type="Gene3D" id="3.40.50.300">
    <property type="entry name" value="P-loop containing nucleotide triphosphate hydrolases"/>
    <property type="match status" value="2"/>
</dbReference>
<keyword evidence="3" id="KW-0255">Endonuclease</keyword>
<reference evidence="3 4" key="1">
    <citation type="submission" date="2019-11" db="EMBL/GenBank/DDBJ databases">
        <authorList>
            <person name="Dong K."/>
        </authorList>
    </citation>
    <scope>NUCLEOTIDE SEQUENCE [LARGE SCALE GENOMIC DNA]</scope>
    <source>
        <strain evidence="3 4">DK608</strain>
    </source>
</reference>
<dbReference type="EMBL" id="WMII01000038">
    <property type="protein sequence ID" value="MTH66562.1"/>
    <property type="molecule type" value="Genomic_DNA"/>
</dbReference>
<proteinExistence type="predicted"/>
<dbReference type="Proteomes" id="UP000478740">
    <property type="component" value="Unassembled WGS sequence"/>
</dbReference>
<keyword evidence="3" id="KW-0540">Nuclease</keyword>
<organism evidence="3 4">
    <name type="scientific">Paracoccus shanxieyensis</name>
    <dbReference type="NCBI Taxonomy" id="2675752"/>
    <lineage>
        <taxon>Bacteria</taxon>
        <taxon>Pseudomonadati</taxon>
        <taxon>Pseudomonadota</taxon>
        <taxon>Alphaproteobacteria</taxon>
        <taxon>Rhodobacterales</taxon>
        <taxon>Paracoccaceae</taxon>
        <taxon>Paracoccus</taxon>
    </lineage>
</organism>
<evidence type="ECO:0000313" key="4">
    <source>
        <dbReference type="Proteomes" id="UP000478740"/>
    </source>
</evidence>
<dbReference type="Pfam" id="PF19778">
    <property type="entry name" value="RE_endonuc"/>
    <property type="match status" value="1"/>
</dbReference>
<dbReference type="GO" id="GO:0005524">
    <property type="term" value="F:ATP binding"/>
    <property type="evidence" value="ECO:0007669"/>
    <property type="project" value="InterPro"/>
</dbReference>
<evidence type="ECO:0000313" key="3">
    <source>
        <dbReference type="EMBL" id="MTH66562.1"/>
    </source>
</evidence>
<dbReference type="RefSeq" id="WP_155046226.1">
    <property type="nucleotide sequence ID" value="NZ_WMIH01000038.1"/>
</dbReference>
<evidence type="ECO:0000259" key="1">
    <source>
        <dbReference type="Pfam" id="PF04851"/>
    </source>
</evidence>
<dbReference type="AlphaFoldDB" id="A0A6L6J5D1"/>
<gene>
    <name evidence="3" type="ORF">GL284_20140</name>
</gene>
<feature type="domain" description="Helicase/UvrB N-terminal" evidence="1">
    <location>
        <begin position="107"/>
        <end position="271"/>
    </location>
</feature>
<dbReference type="GO" id="GO:0015668">
    <property type="term" value="F:type III site-specific deoxyribonuclease activity"/>
    <property type="evidence" value="ECO:0007669"/>
    <property type="project" value="InterPro"/>
</dbReference>
<dbReference type="InterPro" id="IPR045572">
    <property type="entry name" value="RE_endonuc_C"/>
</dbReference>
<comment type="caution">
    <text evidence="3">The sequence shown here is derived from an EMBL/GenBank/DDBJ whole genome shotgun (WGS) entry which is preliminary data.</text>
</comment>
<keyword evidence="4" id="KW-1185">Reference proteome</keyword>
<accession>A0A6L6J5D1</accession>
<dbReference type="GO" id="GO:0003677">
    <property type="term" value="F:DNA binding"/>
    <property type="evidence" value="ECO:0007669"/>
    <property type="project" value="InterPro"/>
</dbReference>
<sequence>MKLKFKVQPYQTNAVNDVVDCFAGQPMQSGLTYRIDPGLKVQASAFEEGFKNADLALAEPQILENIQKVQRRQNLPVAQSLTDFTTLNTRGERGPVAATYKRDALAATRVHLDVEMETGTGKTYCYIKTIFEMNKRYGWSKFIIMVPSIAIREGVYKSLQITADHFTESYGKKARFFIYNSKRLHELESFSSDAGINVMVINIQAFASRGADNRRIYEELDDFQSRKPIDVIASNRPILILDEPQKMEGAATMEALPKFKPLFIMRYSATHRTQHNRVHRLDALDAYNQKLVKKIAVRGIQTRGLAGTNAYLYLEGIDISKKAPVARIELEVKLKSGEIKREVRRLEAGRNLFDVSGNLDQYREGFVISDIDGRLDQVEFTNGLSLEAGKATRDLTERDTRRIQIRETIKAHLDKEKQLFAQGIKVLSLFFIDEVVKYRDYDQTDEKGEYARVFEEEYELLKSEYLSELAIDNEAYRKYLEGIASAKTHNGYFSIDKKTNRLKDPAVGARAVDSDDVDAYDLILKDKERLLSFAEPTRFIFSHSALREGWDNPNVFVMCMLKHSDNTISRRQEVGRGLRLSVDQHGDRIDHPAVVHDINVLTVVASESYKDFVAGLQQEIAETLSSRPKQATEEYFTGKTLSTEQGSVEVTTAMAKQIYRYLVKNDYTDDTDKISAAYHEAKAEGQLADLPDDLKPHAEQVFQLIDSVFSDAQLPKVDDGRKPKTNPLNANFEKKEFQELWTRINRKAVYRVEFDSAELIRKCVSALDSQLRVTPLQYTVQIGVQNDGLTDGQLRSGDGFKVTNTTTSHGGSVHSMVKYDLVGKVAENAQLTRDTAASILGQITPAVFEQFAKNPEHFIAEASRIVAEQKAAMVIERLAYDEVDKRYDVDIFTASQTCQDFSRATAKLKNHVYDYAITDSDVEKAFVQELDTSSEVVVYAKLPRGFLIPTPVGDYNPDWAISFKAGSVRHTYFVAETKGTMSSMKLREIEKTKIECARKFFSEISQKVVQDRVKYDVVTDFGKLMDLVKQGNL</sequence>
<dbReference type="SUPFAM" id="SSF52540">
    <property type="entry name" value="P-loop containing nucleoside triphosphate hydrolases"/>
    <property type="match status" value="2"/>
</dbReference>
<dbReference type="InterPro" id="IPR027417">
    <property type="entry name" value="P-loop_NTPase"/>
</dbReference>
<evidence type="ECO:0000259" key="2">
    <source>
        <dbReference type="Pfam" id="PF19778"/>
    </source>
</evidence>